<dbReference type="InterPro" id="IPR053987">
    <property type="entry name" value="MlrA-like_C"/>
</dbReference>
<organism evidence="3 5">
    <name type="scientific">Superficieibacter electus</name>
    <dbReference type="NCBI Taxonomy" id="2022662"/>
    <lineage>
        <taxon>Bacteria</taxon>
        <taxon>Pseudomonadati</taxon>
        <taxon>Pseudomonadota</taxon>
        <taxon>Gammaproteobacteria</taxon>
        <taxon>Enterobacterales</taxon>
        <taxon>Enterobacteriaceae</taxon>
        <taxon>Superficieibacter</taxon>
    </lineage>
</organism>
<dbReference type="OrthoDB" id="9800334at2"/>
<dbReference type="Pfam" id="PF22267">
    <property type="entry name" value="MlrA_C"/>
    <property type="match status" value="1"/>
</dbReference>
<dbReference type="EMBL" id="PQGE01000004">
    <property type="protein sequence ID" value="POP46457.1"/>
    <property type="molecule type" value="Genomic_DNA"/>
</dbReference>
<dbReference type="EMBL" id="PQGD01000004">
    <property type="protein sequence ID" value="POP49926.1"/>
    <property type="molecule type" value="Genomic_DNA"/>
</dbReference>
<evidence type="ECO:0000313" key="3">
    <source>
        <dbReference type="EMBL" id="POP49926.1"/>
    </source>
</evidence>
<feature type="domain" description="Transcriptional regulator MlrA-like C-terminal" evidence="1">
    <location>
        <begin position="149"/>
        <end position="207"/>
    </location>
</feature>
<evidence type="ECO:0000313" key="2">
    <source>
        <dbReference type="EMBL" id="POP46457.1"/>
    </source>
</evidence>
<reference evidence="4 5" key="1">
    <citation type="submission" date="2018-01" db="EMBL/GenBank/DDBJ databases">
        <title>Superficieibacter electus gen. nov., sp. nov., an extended-spectrum beta-lactamase possessing member of the Enterobacteriaceae family, isolated from intensive care unit surfaces.</title>
        <authorList>
            <person name="Potter R.F."/>
            <person name="D'Souza A.W."/>
        </authorList>
    </citation>
    <scope>NUCLEOTIDE SEQUENCE [LARGE SCALE GENOMIC DNA]</scope>
    <source>
        <strain evidence="3 5">BP-1</strain>
        <strain evidence="2 4">BP-2</strain>
    </source>
</reference>
<dbReference type="Proteomes" id="UP000237073">
    <property type="component" value="Unassembled WGS sequence"/>
</dbReference>
<dbReference type="AlphaFoldDB" id="A0A2P5GTN9"/>
<protein>
    <submittedName>
        <fullName evidence="3">Transcriptional regulator</fullName>
    </submittedName>
</protein>
<name>A0A2P5GTN9_9ENTR</name>
<sequence length="227" mass="25756">MRRWYRYGLISAGEFSEGWNETQLEDIRTVKTQTARGATLLEIRKSHQSGFPLHSYGWSALKGELLWQLEFGTDRALSRYVRTIMRDYSSNDVVNSLLRPVNRWLQEDTRDGAIRRLRRFHQCVVQRAGSLTRSSRRSGDIPLFLEAISVKDDNEIWLEAIRLAGQGFSVDVSSTVTNTPVTISSRHEHHVMWCGAGISAGMQKHFSDSIADGKSVMLCGPDCNLTH</sequence>
<evidence type="ECO:0000259" key="1">
    <source>
        <dbReference type="Pfam" id="PF22267"/>
    </source>
</evidence>
<keyword evidence="4" id="KW-1185">Reference proteome</keyword>
<evidence type="ECO:0000313" key="5">
    <source>
        <dbReference type="Proteomes" id="UP000247005"/>
    </source>
</evidence>
<proteinExistence type="predicted"/>
<evidence type="ECO:0000313" key="4">
    <source>
        <dbReference type="Proteomes" id="UP000237073"/>
    </source>
</evidence>
<gene>
    <name evidence="3" type="ORF">CHU32_05885</name>
    <name evidence="2" type="ORF">CHU33_05870</name>
</gene>
<dbReference type="Proteomes" id="UP000247005">
    <property type="component" value="Unassembled WGS sequence"/>
</dbReference>
<accession>A0A2P5GTN9</accession>
<comment type="caution">
    <text evidence="3">The sequence shown here is derived from an EMBL/GenBank/DDBJ whole genome shotgun (WGS) entry which is preliminary data.</text>
</comment>